<comment type="similarity">
    <text evidence="1">Belongs to the carbohydrate kinase PfkB family.</text>
</comment>
<dbReference type="PROSITE" id="PS00583">
    <property type="entry name" value="PFKB_KINASES_1"/>
    <property type="match status" value="1"/>
</dbReference>
<dbReference type="InterPro" id="IPR029056">
    <property type="entry name" value="Ribokinase-like"/>
</dbReference>
<name>A0A918MZ00_9ALTE</name>
<dbReference type="PANTHER" id="PTHR43085:SF1">
    <property type="entry name" value="PSEUDOURIDINE KINASE-RELATED"/>
    <property type="match status" value="1"/>
</dbReference>
<dbReference type="SUPFAM" id="SSF53613">
    <property type="entry name" value="Ribokinase-like"/>
    <property type="match status" value="1"/>
</dbReference>
<accession>A0A918MZ00</accession>
<keyword evidence="3" id="KW-0547">Nucleotide-binding</keyword>
<dbReference type="PANTHER" id="PTHR43085">
    <property type="entry name" value="HEXOKINASE FAMILY MEMBER"/>
    <property type="match status" value="1"/>
</dbReference>
<dbReference type="GO" id="GO:0016301">
    <property type="term" value="F:kinase activity"/>
    <property type="evidence" value="ECO:0007669"/>
    <property type="project" value="UniProtKB-KW"/>
</dbReference>
<dbReference type="EMBL" id="BMXP01000003">
    <property type="protein sequence ID" value="GGW83465.1"/>
    <property type="molecule type" value="Genomic_DNA"/>
</dbReference>
<dbReference type="Pfam" id="PF00294">
    <property type="entry name" value="PfkB"/>
    <property type="match status" value="1"/>
</dbReference>
<gene>
    <name evidence="7" type="primary">scrK</name>
    <name evidence="7" type="ORF">GCM10007391_16190</name>
</gene>
<dbReference type="GO" id="GO:0005524">
    <property type="term" value="F:ATP binding"/>
    <property type="evidence" value="ECO:0007669"/>
    <property type="project" value="UniProtKB-KW"/>
</dbReference>
<keyword evidence="2" id="KW-0808">Transferase</keyword>
<organism evidence="7 8">
    <name type="scientific">Alteromonas halophila</name>
    <dbReference type="NCBI Taxonomy" id="516698"/>
    <lineage>
        <taxon>Bacteria</taxon>
        <taxon>Pseudomonadati</taxon>
        <taxon>Pseudomonadota</taxon>
        <taxon>Gammaproteobacteria</taxon>
        <taxon>Alteromonadales</taxon>
        <taxon>Alteromonadaceae</taxon>
        <taxon>Alteromonas/Salinimonas group</taxon>
        <taxon>Alteromonas</taxon>
    </lineage>
</organism>
<dbReference type="AlphaFoldDB" id="A0A918MZ00"/>
<evidence type="ECO:0000259" key="6">
    <source>
        <dbReference type="Pfam" id="PF00294"/>
    </source>
</evidence>
<dbReference type="CDD" id="cd01167">
    <property type="entry name" value="bac_FRK"/>
    <property type="match status" value="1"/>
</dbReference>
<evidence type="ECO:0000256" key="3">
    <source>
        <dbReference type="ARBA" id="ARBA00022741"/>
    </source>
</evidence>
<keyword evidence="8" id="KW-1185">Reference proteome</keyword>
<reference evidence="7" key="1">
    <citation type="journal article" date="2014" name="Int. J. Syst. Evol. Microbiol.">
        <title>Complete genome sequence of Corynebacterium casei LMG S-19264T (=DSM 44701T), isolated from a smear-ripened cheese.</title>
        <authorList>
            <consortium name="US DOE Joint Genome Institute (JGI-PGF)"/>
            <person name="Walter F."/>
            <person name="Albersmeier A."/>
            <person name="Kalinowski J."/>
            <person name="Ruckert C."/>
        </authorList>
    </citation>
    <scope>NUCLEOTIDE SEQUENCE</scope>
    <source>
        <strain evidence="7">KCTC 22164</strain>
    </source>
</reference>
<feature type="domain" description="Carbohydrate kinase PfkB" evidence="6">
    <location>
        <begin position="2"/>
        <end position="314"/>
    </location>
</feature>
<dbReference type="PROSITE" id="PS00584">
    <property type="entry name" value="PFKB_KINASES_2"/>
    <property type="match status" value="1"/>
</dbReference>
<proteinExistence type="inferred from homology"/>
<comment type="caution">
    <text evidence="7">The sequence shown here is derived from an EMBL/GenBank/DDBJ whole genome shotgun (WGS) entry which is preliminary data.</text>
</comment>
<evidence type="ECO:0000256" key="2">
    <source>
        <dbReference type="ARBA" id="ARBA00022679"/>
    </source>
</evidence>
<evidence type="ECO:0000256" key="1">
    <source>
        <dbReference type="ARBA" id="ARBA00010688"/>
    </source>
</evidence>
<reference evidence="7" key="2">
    <citation type="submission" date="2020-09" db="EMBL/GenBank/DDBJ databases">
        <authorList>
            <person name="Sun Q."/>
            <person name="Kim S."/>
        </authorList>
    </citation>
    <scope>NUCLEOTIDE SEQUENCE</scope>
    <source>
        <strain evidence="7">KCTC 22164</strain>
    </source>
</reference>
<keyword evidence="4" id="KW-0418">Kinase</keyword>
<keyword evidence="5" id="KW-0067">ATP-binding</keyword>
<dbReference type="InterPro" id="IPR011611">
    <property type="entry name" value="PfkB_dom"/>
</dbReference>
<evidence type="ECO:0000313" key="7">
    <source>
        <dbReference type="EMBL" id="GGW83465.1"/>
    </source>
</evidence>
<dbReference type="RefSeq" id="WP_189405199.1">
    <property type="nucleotide sequence ID" value="NZ_BMXP01000003.1"/>
</dbReference>
<dbReference type="InterPro" id="IPR050306">
    <property type="entry name" value="PfkB_Carbo_kinase"/>
</dbReference>
<sequence length="321" mass="33904">MKVISVGEVLIDMLAQRDSIAGTPPMMSPFQPHAGGAPANVAVAVAKLGGQSSMISRVGSDVFGDYLISMLRHYQVGVEAVVQLEVAKTALAFVSLDKDGERSFDFYLENAAHTWLDKAAFADVVIQDDDIVHFCSGSLATPRLREGTALLLDKVGKAGALSSLDINFRPAFWASLDDAPGMIDNVASQVSIIKASQEELDALYGQNKTTQCIKHWLDSGVKLILLTDGGKAVRCYTANGQVSVTPPDASVKDTTAAGDSFIGGLLYSVTRQLKDAGGFDEWVSNPAALEAAVSFAARCGAHTVSQYGAFTALPSARDVSD</sequence>
<dbReference type="Gene3D" id="3.40.1190.20">
    <property type="match status" value="1"/>
</dbReference>
<dbReference type="InterPro" id="IPR002173">
    <property type="entry name" value="Carboh/pur_kinase_PfkB_CS"/>
</dbReference>
<evidence type="ECO:0000256" key="4">
    <source>
        <dbReference type="ARBA" id="ARBA00022777"/>
    </source>
</evidence>
<dbReference type="Proteomes" id="UP000631300">
    <property type="component" value="Unassembled WGS sequence"/>
</dbReference>
<evidence type="ECO:0000256" key="5">
    <source>
        <dbReference type="ARBA" id="ARBA00022840"/>
    </source>
</evidence>
<protein>
    <submittedName>
        <fullName evidence="7">Fructokinase</fullName>
    </submittedName>
</protein>
<evidence type="ECO:0000313" key="8">
    <source>
        <dbReference type="Proteomes" id="UP000631300"/>
    </source>
</evidence>